<organism evidence="1 2">
    <name type="scientific">Araneus ventricosus</name>
    <name type="common">Orbweaver spider</name>
    <name type="synonym">Epeira ventricosa</name>
    <dbReference type="NCBI Taxonomy" id="182803"/>
    <lineage>
        <taxon>Eukaryota</taxon>
        <taxon>Metazoa</taxon>
        <taxon>Ecdysozoa</taxon>
        <taxon>Arthropoda</taxon>
        <taxon>Chelicerata</taxon>
        <taxon>Arachnida</taxon>
        <taxon>Araneae</taxon>
        <taxon>Araneomorphae</taxon>
        <taxon>Entelegynae</taxon>
        <taxon>Araneoidea</taxon>
        <taxon>Araneidae</taxon>
        <taxon>Araneus</taxon>
    </lineage>
</organism>
<sequence>MLLFRTLFHQSGSRSADGFVKSSEVVNRQLVALYLFVHISKVSTDTGIAVSDVESFKVCREWAMARDDHYFGPLPRRRSDLDFRQNVVNTSACFSIVPFCLPADGGLFL</sequence>
<reference evidence="1 2" key="1">
    <citation type="journal article" date="2019" name="Sci. Rep.">
        <title>Orb-weaving spider Araneus ventricosus genome elucidates the spidroin gene catalogue.</title>
        <authorList>
            <person name="Kono N."/>
            <person name="Nakamura H."/>
            <person name="Ohtoshi R."/>
            <person name="Moran D.A.P."/>
            <person name="Shinohara A."/>
            <person name="Yoshida Y."/>
            <person name="Fujiwara M."/>
            <person name="Mori M."/>
            <person name="Tomita M."/>
            <person name="Arakawa K."/>
        </authorList>
    </citation>
    <scope>NUCLEOTIDE SEQUENCE [LARGE SCALE GENOMIC DNA]</scope>
</reference>
<keyword evidence="2" id="KW-1185">Reference proteome</keyword>
<evidence type="ECO:0000313" key="1">
    <source>
        <dbReference type="EMBL" id="GBM98841.1"/>
    </source>
</evidence>
<proteinExistence type="predicted"/>
<dbReference type="EMBL" id="BGPR01004362">
    <property type="protein sequence ID" value="GBM98841.1"/>
    <property type="molecule type" value="Genomic_DNA"/>
</dbReference>
<evidence type="ECO:0000313" key="2">
    <source>
        <dbReference type="Proteomes" id="UP000499080"/>
    </source>
</evidence>
<dbReference type="AlphaFoldDB" id="A0A4Y2K940"/>
<accession>A0A4Y2K940</accession>
<protein>
    <submittedName>
        <fullName evidence="1">Uncharacterized protein</fullName>
    </submittedName>
</protein>
<dbReference type="Proteomes" id="UP000499080">
    <property type="component" value="Unassembled WGS sequence"/>
</dbReference>
<comment type="caution">
    <text evidence="1">The sequence shown here is derived from an EMBL/GenBank/DDBJ whole genome shotgun (WGS) entry which is preliminary data.</text>
</comment>
<name>A0A4Y2K940_ARAVE</name>
<gene>
    <name evidence="1" type="ORF">AVEN_188102_1</name>
</gene>